<dbReference type="GO" id="GO:0006364">
    <property type="term" value="P:rRNA processing"/>
    <property type="evidence" value="ECO:0007669"/>
    <property type="project" value="TreeGrafter"/>
</dbReference>
<dbReference type="GO" id="GO:1990904">
    <property type="term" value="C:ribonucleoprotein complex"/>
    <property type="evidence" value="ECO:0007669"/>
    <property type="project" value="TreeGrafter"/>
</dbReference>
<dbReference type="InterPro" id="IPR050734">
    <property type="entry name" value="PIH1/Kintoun_subfamily"/>
</dbReference>
<dbReference type="GO" id="GO:0000492">
    <property type="term" value="P:box C/D snoRNP assembly"/>
    <property type="evidence" value="ECO:0007669"/>
    <property type="project" value="TreeGrafter"/>
</dbReference>
<dbReference type="OrthoDB" id="5135119at2759"/>
<keyword evidence="5" id="KW-1185">Reference proteome</keyword>
<evidence type="ECO:0000313" key="4">
    <source>
        <dbReference type="EMBL" id="CAB4024519.1"/>
    </source>
</evidence>
<dbReference type="PANTHER" id="PTHR22997:SF0">
    <property type="entry name" value="PIH1 DOMAIN-CONTAINING PROTEIN 1"/>
    <property type="match status" value="1"/>
</dbReference>
<gene>
    <name evidence="4" type="ORF">PACLA_8A000028</name>
</gene>
<dbReference type="Pfam" id="PF08190">
    <property type="entry name" value="PIH1"/>
    <property type="match status" value="1"/>
</dbReference>
<name>A0A7D9L376_PARCT</name>
<comment type="function">
    <text evidence="2">Involved in the assembly of C/D box small nucleolar ribonucleoprotein (snoRNP) particles. Recruits the SWI/SNF complex to the core promoter of rRNA genes and enhances pre-rRNA transcription. Mediates interaction of TELO2 with the R2TP complex which is necessary for the stability of MTOR and SMG1. Positively regulates the assembly and activity of the mTORC1 complex.</text>
</comment>
<protein>
    <recommendedName>
        <fullName evidence="3">PIH1 N-terminal domain-containing protein</fullName>
    </recommendedName>
</protein>
<evidence type="ECO:0000256" key="2">
    <source>
        <dbReference type="ARBA" id="ARBA00046233"/>
    </source>
</evidence>
<dbReference type="GO" id="GO:0005737">
    <property type="term" value="C:cytoplasm"/>
    <property type="evidence" value="ECO:0007669"/>
    <property type="project" value="TreeGrafter"/>
</dbReference>
<dbReference type="InterPro" id="IPR012981">
    <property type="entry name" value="PIH1_N"/>
</dbReference>
<evidence type="ECO:0000256" key="1">
    <source>
        <dbReference type="ARBA" id="ARBA00008511"/>
    </source>
</evidence>
<accession>A0A7D9L376</accession>
<organism evidence="4 5">
    <name type="scientific">Paramuricea clavata</name>
    <name type="common">Red gorgonian</name>
    <name type="synonym">Violescent sea-whip</name>
    <dbReference type="NCBI Taxonomy" id="317549"/>
    <lineage>
        <taxon>Eukaryota</taxon>
        <taxon>Metazoa</taxon>
        <taxon>Cnidaria</taxon>
        <taxon>Anthozoa</taxon>
        <taxon>Octocorallia</taxon>
        <taxon>Malacalcyonacea</taxon>
        <taxon>Plexauridae</taxon>
        <taxon>Paramuricea</taxon>
    </lineage>
</organism>
<sequence length="112" mass="12378">MAAETEYIENEEFYTNLLLSLEKDGQNLASATNDDGKYILPKPGFVIKTKNEADEKIFINILSSCELPSPKDISEVELQQLLEDPDGTQFKVPLALGEPHAETDKSGKGVYS</sequence>
<comment type="similarity">
    <text evidence="1">Belongs to the PIH1 family.</text>
</comment>
<feature type="domain" description="PIH1 N-terminal" evidence="3">
    <location>
        <begin position="25"/>
        <end position="109"/>
    </location>
</feature>
<dbReference type="GO" id="GO:0097255">
    <property type="term" value="C:R2TP complex"/>
    <property type="evidence" value="ECO:0007669"/>
    <property type="project" value="TreeGrafter"/>
</dbReference>
<dbReference type="PANTHER" id="PTHR22997">
    <property type="entry name" value="PIH1 DOMAIN-CONTAINING PROTEIN 1"/>
    <property type="match status" value="1"/>
</dbReference>
<evidence type="ECO:0000259" key="3">
    <source>
        <dbReference type="Pfam" id="PF08190"/>
    </source>
</evidence>
<comment type="caution">
    <text evidence="4">The sequence shown here is derived from an EMBL/GenBank/DDBJ whole genome shotgun (WGS) entry which is preliminary data.</text>
</comment>
<dbReference type="AlphaFoldDB" id="A0A7D9L376"/>
<dbReference type="EMBL" id="CACRXK020013076">
    <property type="protein sequence ID" value="CAB4024519.1"/>
    <property type="molecule type" value="Genomic_DNA"/>
</dbReference>
<evidence type="ECO:0000313" key="5">
    <source>
        <dbReference type="Proteomes" id="UP001152795"/>
    </source>
</evidence>
<dbReference type="Proteomes" id="UP001152795">
    <property type="component" value="Unassembled WGS sequence"/>
</dbReference>
<proteinExistence type="inferred from homology"/>
<reference evidence="4" key="1">
    <citation type="submission" date="2020-04" db="EMBL/GenBank/DDBJ databases">
        <authorList>
            <person name="Alioto T."/>
            <person name="Alioto T."/>
            <person name="Gomez Garrido J."/>
        </authorList>
    </citation>
    <scope>NUCLEOTIDE SEQUENCE</scope>
    <source>
        <strain evidence="4">A484AB</strain>
    </source>
</reference>